<dbReference type="AlphaFoldDB" id="A0A9N9HKV8"/>
<feature type="compositionally biased region" description="Polar residues" evidence="1">
    <location>
        <begin position="26"/>
        <end position="42"/>
    </location>
</feature>
<evidence type="ECO:0000313" key="3">
    <source>
        <dbReference type="Proteomes" id="UP000789508"/>
    </source>
</evidence>
<feature type="compositionally biased region" description="Basic residues" evidence="1">
    <location>
        <begin position="1"/>
        <end position="10"/>
    </location>
</feature>
<evidence type="ECO:0000256" key="1">
    <source>
        <dbReference type="SAM" id="MobiDB-lite"/>
    </source>
</evidence>
<feature type="non-terminal residue" evidence="2">
    <location>
        <position position="1"/>
    </location>
</feature>
<comment type="caution">
    <text evidence="2">The sequence shown here is derived from an EMBL/GenBank/DDBJ whole genome shotgun (WGS) entry which is preliminary data.</text>
</comment>
<gene>
    <name evidence="2" type="ORF">ALEPTO_LOCUS11263</name>
</gene>
<accession>A0A9N9HKV8</accession>
<organism evidence="2 3">
    <name type="scientific">Ambispora leptoticha</name>
    <dbReference type="NCBI Taxonomy" id="144679"/>
    <lineage>
        <taxon>Eukaryota</taxon>
        <taxon>Fungi</taxon>
        <taxon>Fungi incertae sedis</taxon>
        <taxon>Mucoromycota</taxon>
        <taxon>Glomeromycotina</taxon>
        <taxon>Glomeromycetes</taxon>
        <taxon>Archaeosporales</taxon>
        <taxon>Ambisporaceae</taxon>
        <taxon>Ambispora</taxon>
    </lineage>
</organism>
<reference evidence="2" key="1">
    <citation type="submission" date="2021-06" db="EMBL/GenBank/DDBJ databases">
        <authorList>
            <person name="Kallberg Y."/>
            <person name="Tangrot J."/>
            <person name="Rosling A."/>
        </authorList>
    </citation>
    <scope>NUCLEOTIDE SEQUENCE</scope>
    <source>
        <strain evidence="2">FL130A</strain>
    </source>
</reference>
<dbReference type="Proteomes" id="UP000789508">
    <property type="component" value="Unassembled WGS sequence"/>
</dbReference>
<evidence type="ECO:0000313" key="2">
    <source>
        <dbReference type="EMBL" id="CAG8692661.1"/>
    </source>
</evidence>
<feature type="region of interest" description="Disordered" evidence="1">
    <location>
        <begin position="1"/>
        <end position="103"/>
    </location>
</feature>
<keyword evidence="3" id="KW-1185">Reference proteome</keyword>
<name>A0A9N9HKV8_9GLOM</name>
<feature type="compositionally biased region" description="Basic and acidic residues" evidence="1">
    <location>
        <begin position="71"/>
        <end position="80"/>
    </location>
</feature>
<proteinExistence type="predicted"/>
<dbReference type="EMBL" id="CAJVPS010017176">
    <property type="protein sequence ID" value="CAG8692661.1"/>
    <property type="molecule type" value="Genomic_DNA"/>
</dbReference>
<protein>
    <submittedName>
        <fullName evidence="2">5876_t:CDS:1</fullName>
    </submittedName>
</protein>
<sequence>TATNGRKHNKPTSSNREKYGKPMARNTANRRQVQPREVQQMQHSDDLTMRSVGNGKNHSKPMRSVGQESQKTGEKRRNQRQESQQTDNKFKHEKHGKNNSTAA</sequence>
<feature type="non-terminal residue" evidence="2">
    <location>
        <position position="103"/>
    </location>
</feature>